<comment type="caution">
    <text evidence="10">The sequence shown here is derived from an EMBL/GenBank/DDBJ whole genome shotgun (WGS) entry which is preliminary data.</text>
</comment>
<evidence type="ECO:0000256" key="9">
    <source>
        <dbReference type="SAM" id="MobiDB-lite"/>
    </source>
</evidence>
<feature type="region of interest" description="Disordered" evidence="9">
    <location>
        <begin position="637"/>
        <end position="688"/>
    </location>
</feature>
<evidence type="ECO:0000313" key="11">
    <source>
        <dbReference type="Proteomes" id="UP000747542"/>
    </source>
</evidence>
<protein>
    <recommendedName>
        <fullName evidence="3">H/ACA ribonucleoprotein complex non-core subunit NAF1</fullName>
    </recommendedName>
</protein>
<dbReference type="GO" id="GO:0000493">
    <property type="term" value="P:box H/ACA snoRNP assembly"/>
    <property type="evidence" value="ECO:0007669"/>
    <property type="project" value="InterPro"/>
</dbReference>
<accession>A0A8J5K7Y1</accession>
<feature type="compositionally biased region" description="Basic and acidic residues" evidence="9">
    <location>
        <begin position="434"/>
        <end position="450"/>
    </location>
</feature>
<evidence type="ECO:0000256" key="4">
    <source>
        <dbReference type="ARBA" id="ARBA00022517"/>
    </source>
</evidence>
<dbReference type="Proteomes" id="UP000747542">
    <property type="component" value="Unassembled WGS sequence"/>
</dbReference>
<dbReference type="AlphaFoldDB" id="A0A8J5K7Y1"/>
<dbReference type="GO" id="GO:0043489">
    <property type="term" value="P:RNA stabilization"/>
    <property type="evidence" value="ECO:0007669"/>
    <property type="project" value="UniProtKB-ARBA"/>
</dbReference>
<comment type="similarity">
    <text evidence="2">Belongs to the NAF1 family.</text>
</comment>
<keyword evidence="5" id="KW-0698">rRNA processing</keyword>
<dbReference type="SUPFAM" id="SSF50447">
    <property type="entry name" value="Translation proteins"/>
    <property type="match status" value="1"/>
</dbReference>
<dbReference type="Gene3D" id="2.40.10.230">
    <property type="entry name" value="Probable tRNA pseudouridine synthase domain"/>
    <property type="match status" value="1"/>
</dbReference>
<feature type="compositionally biased region" description="Polar residues" evidence="9">
    <location>
        <begin position="15"/>
        <end position="24"/>
    </location>
</feature>
<keyword evidence="10" id="KW-0687">Ribonucleoprotein</keyword>
<feature type="region of interest" description="Disordered" evidence="9">
    <location>
        <begin position="765"/>
        <end position="971"/>
    </location>
</feature>
<reference evidence="10" key="1">
    <citation type="journal article" date="2021" name="Sci. Adv.">
        <title>The American lobster genome reveals insights on longevity, neural, and immune adaptations.</title>
        <authorList>
            <person name="Polinski J.M."/>
            <person name="Zimin A.V."/>
            <person name="Clark K.F."/>
            <person name="Kohn A.B."/>
            <person name="Sadowski N."/>
            <person name="Timp W."/>
            <person name="Ptitsyn A."/>
            <person name="Khanna P."/>
            <person name="Romanova D.Y."/>
            <person name="Williams P."/>
            <person name="Greenwood S.J."/>
            <person name="Moroz L.L."/>
            <person name="Walt D.R."/>
            <person name="Bodnar A.G."/>
        </authorList>
    </citation>
    <scope>NUCLEOTIDE SEQUENCE</scope>
    <source>
        <strain evidence="10">GMGI-L3</strain>
    </source>
</reference>
<feature type="compositionally biased region" description="Pro residues" evidence="9">
    <location>
        <begin position="885"/>
        <end position="903"/>
    </location>
</feature>
<sequence>MGAIEEDAVAEGSAHNRTVSSQPNDLIPSVNIVSTSATAINNVVSVSTDRTLTLSAPVNTEQVCTTIPLQPSTTSVETNPAGTSNTDSVLVTMNPATDMNTTSSTTDTTPASTGSFSTTSNIMTSTTRETLSIADTFKTTNDRKPVFTGVPVTISASTGTNLTITDLILRAISKASETKDRGPTSTDTASSTVNTALTIINTSPMLVTTGEASILKDAPPTIISDTFTNITDVTPTKMGTTPAITIVTSSSPSPTNYTPMEQDEALEHTTTPGNSGEREGNTSTCNALSLLTSYGISDSEEDNGMEDSVPNSSRNDHSEAMMANEVPENGAVHVSPKHQDNSTSPVSCQLPSGNGNQCGVPAVLGQNLSNGIVTGEATELDVIMTGSYRHLIDVGSDDSESDSESSSSSKYESSSDESEASSSSSCRVEIVSQNEKHQGEAQKKPSSRRDLLLTPGEMLLEDLPPIEDLKISVPEEKATPIGKVFNIVAQQVVVAAFPNIPAIDLDSVLFLDQGKRVLGQVFDVFGPVQEPFYVVRFNSTEHVHGYKVELGDQVYFAPSTEHTSFVVISDLMKVILTILYPKYQCRNSTKSELQEDKQILYSMRLHAQNASSVTYSSRDTTPYSPINFSYSKFNNGSVPSSSEFQPQRKRSRGQVQGPGCGHSRPETRRENGNLNSFGGRGMVPRTPNWFGRPHMMQSRFRPRGPPPFPMGPPGFIQGPSMACPPNVQGLPRMQQNPGVYEPRPFSNFHGQMEMAGNQDMAPIPHESDRYHNGPPPPSTVSWPQPPHMQFGRSPQFMSPRGYLPPPSGLPDLPCLPPSPVANSFGQGGPDSSFGELMQSSQHPSPSGIDSVSNGGSEWFQQSAATPHMIPTSGQYAPPVSAHRMLPPPPANSMIPPPPPPHCMPLPSHNMLPPPPPPHNAPPPPPPHNIPPPPPHSMPPPPPLSPYTYHPPPVHMPFDPTQAPPPMPPSSY</sequence>
<dbReference type="GO" id="GO:0005634">
    <property type="term" value="C:nucleus"/>
    <property type="evidence" value="ECO:0007669"/>
    <property type="project" value="UniProtKB-SubCell"/>
</dbReference>
<dbReference type="InterPro" id="IPR040309">
    <property type="entry name" value="Naf1"/>
</dbReference>
<dbReference type="InterPro" id="IPR009000">
    <property type="entry name" value="Transl_B-barrel_sf"/>
</dbReference>
<dbReference type="InterPro" id="IPR007504">
    <property type="entry name" value="H/ACA_rnp_Gar1/Naf1"/>
</dbReference>
<dbReference type="PRINTS" id="PR01217">
    <property type="entry name" value="PRICHEXTENSN"/>
</dbReference>
<feature type="compositionally biased region" description="Pro residues" evidence="9">
    <location>
        <begin position="961"/>
        <end position="971"/>
    </location>
</feature>
<dbReference type="PANTHER" id="PTHR31633:SF1">
    <property type="entry name" value="H_ACA RIBONUCLEOPROTEIN COMPLEX NON-CORE SUBUNIT NAF1"/>
    <property type="match status" value="1"/>
</dbReference>
<evidence type="ECO:0000256" key="3">
    <source>
        <dbReference type="ARBA" id="ARBA00021438"/>
    </source>
</evidence>
<evidence type="ECO:0000256" key="6">
    <source>
        <dbReference type="ARBA" id="ARBA00022553"/>
    </source>
</evidence>
<evidence type="ECO:0000256" key="8">
    <source>
        <dbReference type="ARBA" id="ARBA00023242"/>
    </source>
</evidence>
<feature type="compositionally biased region" description="Pro residues" evidence="9">
    <location>
        <begin position="773"/>
        <end position="786"/>
    </location>
</feature>
<dbReference type="FunFam" id="2.40.10.230:FF:000002">
    <property type="entry name" value="H/ACA ribonucleoprotein complex non-core subunit NAF1"/>
    <property type="match status" value="1"/>
</dbReference>
<dbReference type="PANTHER" id="PTHR31633">
    <property type="entry name" value="H/ACA RIBONUCLEOPROTEIN COMPLEX NON-CORE SUBUNIT NAF1"/>
    <property type="match status" value="1"/>
</dbReference>
<dbReference type="GO" id="GO:0001522">
    <property type="term" value="P:pseudouridine synthesis"/>
    <property type="evidence" value="ECO:0007669"/>
    <property type="project" value="InterPro"/>
</dbReference>
<feature type="compositionally biased region" description="Pro residues" evidence="9">
    <location>
        <begin position="802"/>
        <end position="819"/>
    </location>
</feature>
<proteinExistence type="inferred from homology"/>
<dbReference type="GO" id="GO:0005732">
    <property type="term" value="C:sno(s)RNA-containing ribonucleoprotein complex"/>
    <property type="evidence" value="ECO:0007669"/>
    <property type="project" value="InterPro"/>
</dbReference>
<evidence type="ECO:0000256" key="1">
    <source>
        <dbReference type="ARBA" id="ARBA00004123"/>
    </source>
</evidence>
<evidence type="ECO:0000256" key="7">
    <source>
        <dbReference type="ARBA" id="ARBA00022884"/>
    </source>
</evidence>
<dbReference type="Pfam" id="PF04410">
    <property type="entry name" value="Gar1"/>
    <property type="match status" value="1"/>
</dbReference>
<organism evidence="10 11">
    <name type="scientific">Homarus americanus</name>
    <name type="common">American lobster</name>
    <dbReference type="NCBI Taxonomy" id="6706"/>
    <lineage>
        <taxon>Eukaryota</taxon>
        <taxon>Metazoa</taxon>
        <taxon>Ecdysozoa</taxon>
        <taxon>Arthropoda</taxon>
        <taxon>Crustacea</taxon>
        <taxon>Multicrustacea</taxon>
        <taxon>Malacostraca</taxon>
        <taxon>Eumalacostraca</taxon>
        <taxon>Eucarida</taxon>
        <taxon>Decapoda</taxon>
        <taxon>Pleocyemata</taxon>
        <taxon>Astacidea</taxon>
        <taxon>Nephropoidea</taxon>
        <taxon>Nephropidae</taxon>
        <taxon>Homarus</taxon>
    </lineage>
</organism>
<keyword evidence="11" id="KW-1185">Reference proteome</keyword>
<name>A0A8J5K7Y1_HOMAM</name>
<gene>
    <name evidence="10" type="ORF">Hamer_G012513</name>
</gene>
<comment type="subcellular location">
    <subcellularLocation>
        <location evidence="1">Nucleus</location>
    </subcellularLocation>
</comment>
<evidence type="ECO:0000256" key="2">
    <source>
        <dbReference type="ARBA" id="ARBA00009801"/>
    </source>
</evidence>
<keyword evidence="6" id="KW-0597">Phosphoprotein</keyword>
<feature type="compositionally biased region" description="Low complexity" evidence="9">
    <location>
        <begin position="101"/>
        <end position="115"/>
    </location>
</feature>
<keyword evidence="7" id="KW-0694">RNA-binding</keyword>
<feature type="region of interest" description="Disordered" evidence="9">
    <location>
        <begin position="1"/>
        <end position="24"/>
    </location>
</feature>
<feature type="region of interest" description="Disordered" evidence="9">
    <location>
        <begin position="98"/>
        <end position="120"/>
    </location>
</feature>
<keyword evidence="4" id="KW-0690">Ribosome biogenesis</keyword>
<dbReference type="InterPro" id="IPR038664">
    <property type="entry name" value="Gar1/Naf1_Cbf5-bd_sf"/>
</dbReference>
<feature type="region of interest" description="Disordered" evidence="9">
    <location>
        <begin position="245"/>
        <end position="282"/>
    </location>
</feature>
<keyword evidence="8" id="KW-0539">Nucleus</keyword>
<evidence type="ECO:0000256" key="5">
    <source>
        <dbReference type="ARBA" id="ARBA00022552"/>
    </source>
</evidence>
<dbReference type="EMBL" id="JAHLQT010013238">
    <property type="protein sequence ID" value="KAG7170941.1"/>
    <property type="molecule type" value="Genomic_DNA"/>
</dbReference>
<evidence type="ECO:0000313" key="10">
    <source>
        <dbReference type="EMBL" id="KAG7170941.1"/>
    </source>
</evidence>
<feature type="compositionally biased region" description="Polar residues" evidence="9">
    <location>
        <begin position="837"/>
        <end position="864"/>
    </location>
</feature>
<feature type="region of interest" description="Disordered" evidence="9">
    <location>
        <begin position="394"/>
        <end position="450"/>
    </location>
</feature>
<feature type="region of interest" description="Disordered" evidence="9">
    <location>
        <begin position="297"/>
        <end position="316"/>
    </location>
</feature>
<dbReference type="GO" id="GO:0003723">
    <property type="term" value="F:RNA binding"/>
    <property type="evidence" value="ECO:0007669"/>
    <property type="project" value="UniProtKB-KW"/>
</dbReference>
<feature type="compositionally biased region" description="Low complexity" evidence="9">
    <location>
        <begin position="245"/>
        <end position="255"/>
    </location>
</feature>
<dbReference type="GO" id="GO:0006364">
    <property type="term" value="P:rRNA processing"/>
    <property type="evidence" value="ECO:0007669"/>
    <property type="project" value="UniProtKB-KW"/>
</dbReference>
<feature type="compositionally biased region" description="Pro residues" evidence="9">
    <location>
        <begin position="911"/>
        <end position="954"/>
    </location>
</feature>